<evidence type="ECO:0000313" key="4">
    <source>
        <dbReference type="Proteomes" id="UP000262621"/>
    </source>
</evidence>
<keyword evidence="2" id="KW-0472">Membrane</keyword>
<feature type="transmembrane region" description="Helical" evidence="2">
    <location>
        <begin position="125"/>
        <end position="146"/>
    </location>
</feature>
<evidence type="ECO:0000313" key="3">
    <source>
        <dbReference type="EMBL" id="RFS46117.1"/>
    </source>
</evidence>
<keyword evidence="4" id="KW-1185">Reference proteome</keyword>
<feature type="compositionally biased region" description="Basic and acidic residues" evidence="1">
    <location>
        <begin position="208"/>
        <end position="226"/>
    </location>
</feature>
<sequence>MTNDLPIPRQDERADGASVVEWGAADQPEGGHRLRRAVAGLGSDHRVPVLLAALGAVAAVASLLGEWVTMTIPTGPDPTSPLEVTNGVAEIGGMGTGYLVGLLVLGGAVALALRGTRAAQVNARVAGLALAAGMIALLAATTSSLGDATRRGLMYYSGDESFRTEHGRGLFMAFAATLLFAAALVRIAPAGAEVAPHDEPGGPDDAAPESRSRRRPDQVDPDEGRPPADITVSPTVPFAREAPPD</sequence>
<dbReference type="EMBL" id="QVFU01000011">
    <property type="protein sequence ID" value="RFS46117.1"/>
    <property type="molecule type" value="Genomic_DNA"/>
</dbReference>
<feature type="region of interest" description="Disordered" evidence="1">
    <location>
        <begin position="193"/>
        <end position="245"/>
    </location>
</feature>
<keyword evidence="2" id="KW-0812">Transmembrane</keyword>
<organism evidence="3 4">
    <name type="scientific">Micromonospora craniellae</name>
    <dbReference type="NCBI Taxonomy" id="2294034"/>
    <lineage>
        <taxon>Bacteria</taxon>
        <taxon>Bacillati</taxon>
        <taxon>Actinomycetota</taxon>
        <taxon>Actinomycetes</taxon>
        <taxon>Micromonosporales</taxon>
        <taxon>Micromonosporaceae</taxon>
        <taxon>Micromonospora</taxon>
    </lineage>
</organism>
<evidence type="ECO:0000256" key="1">
    <source>
        <dbReference type="SAM" id="MobiDB-lite"/>
    </source>
</evidence>
<accession>A0A372FZ91</accession>
<protein>
    <submittedName>
        <fullName evidence="3">Uncharacterized protein</fullName>
    </submittedName>
</protein>
<comment type="caution">
    <text evidence="3">The sequence shown here is derived from an EMBL/GenBank/DDBJ whole genome shotgun (WGS) entry which is preliminary data.</text>
</comment>
<gene>
    <name evidence="3" type="ORF">D0Q02_13250</name>
</gene>
<feature type="transmembrane region" description="Helical" evidence="2">
    <location>
        <begin position="88"/>
        <end position="113"/>
    </location>
</feature>
<keyword evidence="2" id="KW-1133">Transmembrane helix</keyword>
<evidence type="ECO:0000256" key="2">
    <source>
        <dbReference type="SAM" id="Phobius"/>
    </source>
</evidence>
<name>A0A372FZ91_9ACTN</name>
<dbReference type="OrthoDB" id="3405913at2"/>
<dbReference type="RefSeq" id="WP_117228279.1">
    <property type="nucleotide sequence ID" value="NZ_CP061725.1"/>
</dbReference>
<proteinExistence type="predicted"/>
<reference evidence="3 4" key="1">
    <citation type="submission" date="2018-08" db="EMBL/GenBank/DDBJ databases">
        <title>Verrucosispora craniellae sp. nov., isolated from a marine sponge in the South China Sea.</title>
        <authorList>
            <person name="Li L."/>
            <person name="Lin H.W."/>
        </authorList>
    </citation>
    <scope>NUCLEOTIDE SEQUENCE [LARGE SCALE GENOMIC DNA]</scope>
    <source>
        <strain evidence="3 4">LHW63014</strain>
    </source>
</reference>
<dbReference type="Proteomes" id="UP000262621">
    <property type="component" value="Unassembled WGS sequence"/>
</dbReference>
<feature type="transmembrane region" description="Helical" evidence="2">
    <location>
        <begin position="166"/>
        <end position="185"/>
    </location>
</feature>
<feature type="transmembrane region" description="Helical" evidence="2">
    <location>
        <begin position="49"/>
        <end position="68"/>
    </location>
</feature>
<dbReference type="AlphaFoldDB" id="A0A372FZ91"/>